<feature type="active site" evidence="10">
    <location>
        <position position="149"/>
    </location>
</feature>
<evidence type="ECO:0000259" key="13">
    <source>
        <dbReference type="PROSITE" id="PS51900"/>
    </source>
</evidence>
<keyword evidence="3 10" id="KW-0963">Cytoplasm</keyword>
<feature type="active site" evidence="10">
    <location>
        <position position="249"/>
    </location>
</feature>
<evidence type="ECO:0000259" key="12">
    <source>
        <dbReference type="PROSITE" id="PS51898"/>
    </source>
</evidence>
<evidence type="ECO:0000256" key="2">
    <source>
        <dbReference type="ARBA" id="ARBA00006657"/>
    </source>
</evidence>
<evidence type="ECO:0000256" key="3">
    <source>
        <dbReference type="ARBA" id="ARBA00022490"/>
    </source>
</evidence>
<keyword evidence="5 10" id="KW-0159">Chromosome partition</keyword>
<dbReference type="Proteomes" id="UP000199225">
    <property type="component" value="Unassembled WGS sequence"/>
</dbReference>
<feature type="active site" description="O-(3'-phospho-DNA)-tyrosine intermediate" evidence="10">
    <location>
        <position position="281"/>
    </location>
</feature>
<comment type="function">
    <text evidence="10">Site-specific tyrosine recombinase, which acts by catalyzing the cutting and rejoining of the recombining DNA molecules. The XerC-XerD complex is essential to convert dimers of the bacterial chromosome into monomers to permit their segregation at cell division. It also contributes to the segregational stability of plasmids.</text>
</comment>
<dbReference type="InterPro" id="IPR010998">
    <property type="entry name" value="Integrase_recombinase_N"/>
</dbReference>
<proteinExistence type="inferred from homology"/>
<dbReference type="CDD" id="cd00798">
    <property type="entry name" value="INT_XerDC_C"/>
    <property type="match status" value="1"/>
</dbReference>
<dbReference type="GO" id="GO:0005737">
    <property type="term" value="C:cytoplasm"/>
    <property type="evidence" value="ECO:0007669"/>
    <property type="project" value="UniProtKB-SubCell"/>
</dbReference>
<dbReference type="GO" id="GO:0006313">
    <property type="term" value="P:DNA transposition"/>
    <property type="evidence" value="ECO:0007669"/>
    <property type="project" value="UniProtKB-UniRule"/>
</dbReference>
<evidence type="ECO:0000256" key="9">
    <source>
        <dbReference type="ARBA" id="ARBA00023306"/>
    </source>
</evidence>
<dbReference type="EMBL" id="FNEV01000001">
    <property type="protein sequence ID" value="SDJ02107.1"/>
    <property type="molecule type" value="Genomic_DNA"/>
</dbReference>
<protein>
    <recommendedName>
        <fullName evidence="10 11">Tyrosine recombinase XerC</fullName>
    </recommendedName>
</protein>
<dbReference type="GO" id="GO:0003677">
    <property type="term" value="F:DNA binding"/>
    <property type="evidence" value="ECO:0007669"/>
    <property type="project" value="UniProtKB-UniRule"/>
</dbReference>
<feature type="active site" evidence="10">
    <location>
        <position position="173"/>
    </location>
</feature>
<dbReference type="Pfam" id="PF00589">
    <property type="entry name" value="Phage_integrase"/>
    <property type="match status" value="1"/>
</dbReference>
<feature type="domain" description="Core-binding (CB)" evidence="13">
    <location>
        <begin position="2"/>
        <end position="88"/>
    </location>
</feature>
<dbReference type="Gene3D" id="1.10.443.10">
    <property type="entry name" value="Intergrase catalytic core"/>
    <property type="match status" value="1"/>
</dbReference>
<keyword evidence="15" id="KW-1185">Reference proteome</keyword>
<comment type="similarity">
    <text evidence="2 10">Belongs to the 'phage' integrase family. XerC subfamily.</text>
</comment>
<dbReference type="InterPro" id="IPR050090">
    <property type="entry name" value="Tyrosine_recombinase_XerCD"/>
</dbReference>
<dbReference type="InterPro" id="IPR044068">
    <property type="entry name" value="CB"/>
</dbReference>
<dbReference type="PANTHER" id="PTHR30349">
    <property type="entry name" value="PHAGE INTEGRASE-RELATED"/>
    <property type="match status" value="1"/>
</dbReference>
<dbReference type="InterPro" id="IPR011010">
    <property type="entry name" value="DNA_brk_join_enz"/>
</dbReference>
<evidence type="ECO:0000256" key="1">
    <source>
        <dbReference type="ARBA" id="ARBA00004496"/>
    </source>
</evidence>
<dbReference type="PROSITE" id="PS51898">
    <property type="entry name" value="TYR_RECOMBINASE"/>
    <property type="match status" value="1"/>
</dbReference>
<feature type="domain" description="Tyr recombinase" evidence="12">
    <location>
        <begin position="109"/>
        <end position="294"/>
    </location>
</feature>
<keyword evidence="7 10" id="KW-0238">DNA-binding</keyword>
<dbReference type="RefSeq" id="WP_093191721.1">
    <property type="nucleotide sequence ID" value="NZ_FNEV01000001.1"/>
</dbReference>
<keyword evidence="4 10" id="KW-0132">Cell division</keyword>
<dbReference type="GO" id="GO:0051301">
    <property type="term" value="P:cell division"/>
    <property type="evidence" value="ECO:0007669"/>
    <property type="project" value="UniProtKB-UniRule"/>
</dbReference>
<evidence type="ECO:0000256" key="11">
    <source>
        <dbReference type="NCBIfam" id="TIGR02224"/>
    </source>
</evidence>
<evidence type="ECO:0000256" key="6">
    <source>
        <dbReference type="ARBA" id="ARBA00022908"/>
    </source>
</evidence>
<dbReference type="GO" id="GO:0009037">
    <property type="term" value="F:tyrosine-based site-specific recombinase activity"/>
    <property type="evidence" value="ECO:0007669"/>
    <property type="project" value="UniProtKB-UniRule"/>
</dbReference>
<evidence type="ECO:0000313" key="15">
    <source>
        <dbReference type="Proteomes" id="UP000199225"/>
    </source>
</evidence>
<comment type="subcellular location">
    <subcellularLocation>
        <location evidence="1 10">Cytoplasm</location>
    </subcellularLocation>
</comment>
<evidence type="ECO:0000256" key="10">
    <source>
        <dbReference type="HAMAP-Rule" id="MF_01808"/>
    </source>
</evidence>
<dbReference type="Gene3D" id="1.10.150.130">
    <property type="match status" value="1"/>
</dbReference>
<reference evidence="15" key="1">
    <citation type="submission" date="2016-10" db="EMBL/GenBank/DDBJ databases">
        <authorList>
            <person name="Varghese N."/>
            <person name="Submissions S."/>
        </authorList>
    </citation>
    <scope>NUCLEOTIDE SEQUENCE [LARGE SCALE GENOMIC DNA]</scope>
    <source>
        <strain evidence="15">DSM 4771</strain>
    </source>
</reference>
<keyword evidence="9 10" id="KW-0131">Cell cycle</keyword>
<dbReference type="AlphaFoldDB" id="A0A1G8QBK8"/>
<evidence type="ECO:0000256" key="5">
    <source>
        <dbReference type="ARBA" id="ARBA00022829"/>
    </source>
</evidence>
<comment type="subunit">
    <text evidence="10">Forms a cyclic heterotetrameric complex composed of two molecules of XerC and two molecules of XerD.</text>
</comment>
<dbReference type="PROSITE" id="PS51900">
    <property type="entry name" value="CB"/>
    <property type="match status" value="1"/>
</dbReference>
<dbReference type="STRING" id="86666.SAMN04490247_0516"/>
<dbReference type="PANTHER" id="PTHR30349:SF77">
    <property type="entry name" value="TYROSINE RECOMBINASE XERC"/>
    <property type="match status" value="1"/>
</dbReference>
<dbReference type="Pfam" id="PF02899">
    <property type="entry name" value="Phage_int_SAM_1"/>
    <property type="match status" value="1"/>
</dbReference>
<dbReference type="NCBIfam" id="NF001399">
    <property type="entry name" value="PRK00283.1"/>
    <property type="match status" value="1"/>
</dbReference>
<sequence length="302" mass="35060">MPEYEDWLRQYIEYLQIEKNASPHTIHMYKNDLQEFAAFLEKEVVDGIDEIEMGVIRLYLSQLYDNGLSRRSVSRKLSSLRGFFRFIEREEGVGKSPMMDVRLPKEDQYIPQFFYEEEMEELFKAADPSTPLGQRNLAILELLYGTGIRVSECADLEMERIDFQLSTILVTGKGRKERYVPFGQYAQDALKAYIENGRSELLTKSNEKTTKVFLNNRGKAITPRGIRTILDKLVKEASLTVDIHPHKMRHSFATHLLNEGADLRSVQELLGHEHLSSTQVYTHVSKDRLRDVYLNSHPRAKK</sequence>
<keyword evidence="8 10" id="KW-0233">DNA recombination</keyword>
<feature type="active site" evidence="10">
    <location>
        <position position="272"/>
    </location>
</feature>
<dbReference type="NCBIfam" id="NF040815">
    <property type="entry name" value="recomb_XerA_Arch"/>
    <property type="match status" value="1"/>
</dbReference>
<evidence type="ECO:0000256" key="4">
    <source>
        <dbReference type="ARBA" id="ARBA00022618"/>
    </source>
</evidence>
<dbReference type="InterPro" id="IPR011931">
    <property type="entry name" value="Recomb_XerC"/>
</dbReference>
<evidence type="ECO:0000256" key="8">
    <source>
        <dbReference type="ARBA" id="ARBA00023172"/>
    </source>
</evidence>
<gene>
    <name evidence="10" type="primary">xerC</name>
    <name evidence="14" type="ORF">SAMN04490247_0516</name>
</gene>
<evidence type="ECO:0000313" key="14">
    <source>
        <dbReference type="EMBL" id="SDJ02107.1"/>
    </source>
</evidence>
<dbReference type="SUPFAM" id="SSF56349">
    <property type="entry name" value="DNA breaking-rejoining enzymes"/>
    <property type="match status" value="1"/>
</dbReference>
<dbReference type="InterPro" id="IPR023009">
    <property type="entry name" value="Tyrosine_recombinase_XerC/XerD"/>
</dbReference>
<dbReference type="HAMAP" id="MF_01808">
    <property type="entry name" value="Recomb_XerC_XerD"/>
    <property type="match status" value="1"/>
</dbReference>
<accession>A0A1G8QBK8</accession>
<feature type="active site" evidence="10">
    <location>
        <position position="246"/>
    </location>
</feature>
<dbReference type="InterPro" id="IPR004107">
    <property type="entry name" value="Integrase_SAM-like_N"/>
</dbReference>
<dbReference type="InterPro" id="IPR013762">
    <property type="entry name" value="Integrase-like_cat_sf"/>
</dbReference>
<dbReference type="NCBIfam" id="TIGR02224">
    <property type="entry name" value="recomb_XerC"/>
    <property type="match status" value="1"/>
</dbReference>
<organism evidence="14 15">
    <name type="scientific">Salimicrobium halophilum</name>
    <dbReference type="NCBI Taxonomy" id="86666"/>
    <lineage>
        <taxon>Bacteria</taxon>
        <taxon>Bacillati</taxon>
        <taxon>Bacillota</taxon>
        <taxon>Bacilli</taxon>
        <taxon>Bacillales</taxon>
        <taxon>Bacillaceae</taxon>
        <taxon>Salimicrobium</taxon>
    </lineage>
</organism>
<evidence type="ECO:0000256" key="7">
    <source>
        <dbReference type="ARBA" id="ARBA00023125"/>
    </source>
</evidence>
<dbReference type="OrthoDB" id="9801717at2"/>
<keyword evidence="6 10" id="KW-0229">DNA integration</keyword>
<dbReference type="InterPro" id="IPR002104">
    <property type="entry name" value="Integrase_catalytic"/>
</dbReference>
<name>A0A1G8QBK8_9BACI</name>
<dbReference type="GO" id="GO:0007059">
    <property type="term" value="P:chromosome segregation"/>
    <property type="evidence" value="ECO:0007669"/>
    <property type="project" value="UniProtKB-UniRule"/>
</dbReference>